<feature type="region of interest" description="Disordered" evidence="2">
    <location>
        <begin position="247"/>
        <end position="295"/>
    </location>
</feature>
<accession>A0ABP8JLE5</accession>
<keyword evidence="5" id="KW-1185">Reference proteome</keyword>
<dbReference type="Proteomes" id="UP001500390">
    <property type="component" value="Unassembled WGS sequence"/>
</dbReference>
<dbReference type="EMBL" id="BAABFX010000020">
    <property type="protein sequence ID" value="GAA4392415.1"/>
    <property type="molecule type" value="Genomic_DNA"/>
</dbReference>
<reference evidence="5" key="1">
    <citation type="journal article" date="2019" name="Int. J. Syst. Evol. Microbiol.">
        <title>The Global Catalogue of Microorganisms (GCM) 10K type strain sequencing project: providing services to taxonomists for standard genome sequencing and annotation.</title>
        <authorList>
            <consortium name="The Broad Institute Genomics Platform"/>
            <consortium name="The Broad Institute Genome Sequencing Center for Infectious Disease"/>
            <person name="Wu L."/>
            <person name="Ma J."/>
        </authorList>
    </citation>
    <scope>NUCLEOTIDE SEQUENCE [LARGE SCALE GENOMIC DNA]</scope>
    <source>
        <strain evidence="5">JCM 17738</strain>
    </source>
</reference>
<feature type="compositionally biased region" description="Low complexity" evidence="2">
    <location>
        <begin position="258"/>
        <end position="268"/>
    </location>
</feature>
<keyword evidence="3" id="KW-0472">Membrane</keyword>
<sequence length="1659" mass="172373">MTAVASRAPVAAGRAAASGPEAAERSAAVLGPLGVTAERAPVLDRVPEPVSDDPVVMLGGQLAGGLEAVAARWGPGGGSVVLSGRRAFLDVTGSAGFGPDGVLDGRVELRADLQVLGLPLGSATWVVHGWEPSAELALPTAEIRGTVLRVDLAALPPEVTLTASAGIAATTIEGGVALELPGDAVPLGEPISPRIAELYRGLLGVDLSSLVGTGEAALLDREIPPAGGVGAAVPVVDPPVPGAAADAGGAGAGGGAASAGEAAAGGAPTASDVGVPGTQDGAAGEGVGESAGEAVAPEAVAAEPGAGAEGGGAAPIAPVLMPEAPTAPGPAAAARAGAVAGGAGGAARAARELPSADQNTADARGAVTEPVAETAARAREELAAELGERPAPSPEIVELVQRIRDAIRNNRPEDEDQLLATDPTQEAQSAGEIVSGTVDAQVSEASGEYDAMSTPPAGSPALSPTPVATPPAASAGMGVDAASAAPDPLPPQNTSLDADVAATDQRIADAGMETRVTAEIPDGPFGDARAARGELGELAQRTPAEIAAEEQVAIDSAQADMARLQQEAVAALRAARTGTIGGVAERQEGMTGQEEVTRENVSQRAQAIYDAAQRQVTGLLTPLGRTAMGRWEAGLARHSREFHDCLDRVQRWIEERHSGVVGTIVAVGDYIAGLPSWVTDEYNRAENQFGNDIGELLLDISSEVNGVIAAAQAIIVRARTDIGALFDQMEAEFPEFAAAERARFEGLLDGLSQQATAAQTSFVREVSRAAVTAVNEAHAAVEARRLEAGGLIGAVVRAIEEFIEDPARAIINGLLRLVNIPPAAFWALIAQIESVVADIAANPEGFLNNLVAGVKQGFSQFFDNFGTHLLGAFWRWLFSGLKTPIPMPTSFDAPALFSFALQLMGITWPNVREILVRHLGPTAVDVIEAAWELISVLVARGPEGLVDLVKEQLAPENIVGMILDAAIEYLVETLVVQAAQYIFSLLNPAGAVAQAVRLIYVVCSWIFRNAARIFAFVQAVVVGIANVISGNISGLAGVVERALASMMVVAIDFIAGLLSLGALPDEVAAVIVRMQTYVLGIVERIVVFLVTRARALLARLGLGSENPEDGGEGNEDDELGTTVRFSAGGESHRVFFQVSGDEATLMLASTPAPIEVKIAEWRGMLSSGQPADEAARAEATTTLGNLESVANEANADGDRLARLFLEAARSEDDDIEPPSDNDLENRERAIAGMLDRLFTLFGQQDQAAIVEAVRGALPGHVAARVTSARASFDDDLARSTYLPLGADVPAPVWTGDAVASAASAAAASVANQPDVHLALVPYFRDGNRPPTSAATGAFADWALVRRGTSHGVGQRVTGAYGEAFVAALRAAVPSDLDPIDTQVRQAITTVSWSPTAVGFGRLSGLPHQAGDADPPLVTATAGGLLPFLRGMSGSGDYGGYRWPRLRWAWGHRPSRNHLKDGFRALSAGTHEWIPTSMIPEVVERAIAARGMAPSGVREGLQWINLFHHLRTDTRRVYYRVQNPPVYAPGRPPLYAAGAGLHSGAAYRDETGNRGAGLMGQQGFHDALRDEFRRYPLTTPTNYIQSLLWVVADQIWDGQLASTAVPEPVWDQPIGYWFRLVGGAARVSSITLRDLAALQEANIVQIDNDFTNARNRLDET</sequence>
<gene>
    <name evidence="4" type="ORF">GCM10023153_11400</name>
</gene>
<dbReference type="RefSeq" id="WP_159903189.1">
    <property type="nucleotide sequence ID" value="NZ_BAABFX010000020.1"/>
</dbReference>
<keyword evidence="1" id="KW-0175">Coiled coil</keyword>
<comment type="caution">
    <text evidence="4">The sequence shown here is derived from an EMBL/GenBank/DDBJ whole genome shotgun (WGS) entry which is preliminary data.</text>
</comment>
<name>A0ABP8JLE5_9MICO</name>
<evidence type="ECO:0000313" key="4">
    <source>
        <dbReference type="EMBL" id="GAA4392415.1"/>
    </source>
</evidence>
<feature type="compositionally biased region" description="Low complexity" evidence="2">
    <location>
        <begin position="459"/>
        <end position="486"/>
    </location>
</feature>
<evidence type="ECO:0000313" key="5">
    <source>
        <dbReference type="Proteomes" id="UP001500390"/>
    </source>
</evidence>
<feature type="coiled-coil region" evidence="1">
    <location>
        <begin position="547"/>
        <end position="574"/>
    </location>
</feature>
<feature type="transmembrane region" description="Helical" evidence="3">
    <location>
        <begin position="1014"/>
        <end position="1036"/>
    </location>
</feature>
<feature type="compositionally biased region" description="Gly residues" evidence="2">
    <location>
        <begin position="248"/>
        <end position="257"/>
    </location>
</feature>
<feature type="transmembrane region" description="Helical" evidence="3">
    <location>
        <begin position="1042"/>
        <end position="1063"/>
    </location>
</feature>
<evidence type="ECO:0000256" key="3">
    <source>
        <dbReference type="SAM" id="Phobius"/>
    </source>
</evidence>
<organism evidence="4 5">
    <name type="scientific">Ornithinibacter aureus</name>
    <dbReference type="NCBI Taxonomy" id="622664"/>
    <lineage>
        <taxon>Bacteria</taxon>
        <taxon>Bacillati</taxon>
        <taxon>Actinomycetota</taxon>
        <taxon>Actinomycetes</taxon>
        <taxon>Micrococcales</taxon>
        <taxon>Intrasporangiaceae</taxon>
        <taxon>Ornithinibacter</taxon>
    </lineage>
</organism>
<evidence type="ECO:0000256" key="1">
    <source>
        <dbReference type="SAM" id="Coils"/>
    </source>
</evidence>
<proteinExistence type="predicted"/>
<keyword evidence="3" id="KW-0812">Transmembrane</keyword>
<protein>
    <submittedName>
        <fullName evidence="4">Uncharacterized protein</fullName>
    </submittedName>
</protein>
<evidence type="ECO:0000256" key="2">
    <source>
        <dbReference type="SAM" id="MobiDB-lite"/>
    </source>
</evidence>
<feature type="region of interest" description="Disordered" evidence="2">
    <location>
        <begin position="410"/>
        <end position="496"/>
    </location>
</feature>
<keyword evidence="3" id="KW-1133">Transmembrane helix</keyword>